<dbReference type="RefSeq" id="WP_162309875.1">
    <property type="nucleotide sequence ID" value="NZ_JACHGU010000002.1"/>
</dbReference>
<dbReference type="EMBL" id="MWIP01000002">
    <property type="protein sequence ID" value="KAF1687548.1"/>
    <property type="molecule type" value="Genomic_DNA"/>
</dbReference>
<name>A0A7V8GP52_9GAMM</name>
<proteinExistence type="predicted"/>
<accession>A0A7V8GP52</accession>
<feature type="region of interest" description="Disordered" evidence="1">
    <location>
        <begin position="483"/>
        <end position="557"/>
    </location>
</feature>
<organism evidence="3 4">
    <name type="scientific">Pseudoxanthomonas broegbernensis</name>
    <dbReference type="NCBI Taxonomy" id="83619"/>
    <lineage>
        <taxon>Bacteria</taxon>
        <taxon>Pseudomonadati</taxon>
        <taxon>Pseudomonadota</taxon>
        <taxon>Gammaproteobacteria</taxon>
        <taxon>Lysobacterales</taxon>
        <taxon>Lysobacteraceae</taxon>
        <taxon>Pseudoxanthomonas</taxon>
    </lineage>
</organism>
<evidence type="ECO:0000256" key="2">
    <source>
        <dbReference type="SAM" id="SignalP"/>
    </source>
</evidence>
<dbReference type="Proteomes" id="UP000462066">
    <property type="component" value="Unassembled WGS sequence"/>
</dbReference>
<feature type="signal peptide" evidence="2">
    <location>
        <begin position="1"/>
        <end position="25"/>
    </location>
</feature>
<keyword evidence="2" id="KW-0732">Signal</keyword>
<dbReference type="AlphaFoldDB" id="A0A7V8GP52"/>
<protein>
    <submittedName>
        <fullName evidence="3">Uncharacterized protein</fullName>
    </submittedName>
</protein>
<sequence length="689" mass="71822">MSRSRAVPAAFAAALLFALHADAIAQDARAREILEEHREGLETGAAKIEQGARRAERAAQHADVEGMLLGTGEVAEGFCTMVATNADAFAELGLDFSGLVGRAGGEENADRYSRAEDACGQARAPVEDFALSGCTDIVVGHRTTLTATAGGTYRFTASRPGVLDVATRGNSATLTAIAPGIATVKAERTDKGRATSSEVVYSLQVKSINDGQPVQVGLYDARGRRIVRAEVPVDVRPGGAARRVVYRSDAGVLTAVGDAGGALTLRPHAPGATQVQAMSACGAPTGAPLQVEVVPCTAGVLADLRTEERRLLQRRDNVLAAIAEVLNDPEFERALRDFEGNATELAFKLAELAIALAAPGERFKEAHTLLEYTADVRNLRAYVSAVLGAGGDAAGQQKVAEVAVGASMDAAAKVAGARAKARGKSSWAGPLNTLLQLAYATMKSARDVGTSVGAAERLKELGIQLDGVVRELEGVWRRMELCKDRRDPQDRRPGPEHPPAAPPSSWSSQPGPRPVPPPGAPPKQAKVVEVADNDAPAGADTDAGPESPVGPPGSPASAAAMASLMFEKQCPGWVPVAQKQAGVFATLAGNMVALGGAYGEPQAQALAPVIERMEGVVQALALFAEANAQTGDAREAGLRQAGELLARHDPDQLAAHAPALYARSVQTQACAGLLRDSFEVKIEELRTRY</sequence>
<feature type="compositionally biased region" description="Low complexity" evidence="1">
    <location>
        <begin position="522"/>
        <end position="547"/>
    </location>
</feature>
<feature type="compositionally biased region" description="Basic and acidic residues" evidence="1">
    <location>
        <begin position="483"/>
        <end position="495"/>
    </location>
</feature>
<reference evidence="3 4" key="1">
    <citation type="submission" date="2017-10" db="EMBL/GenBank/DDBJ databases">
        <title>Whole genome sequencing of Pseudoxanthomonas broegbernensis DSM 12573(T).</title>
        <authorList>
            <person name="Kumar S."/>
            <person name="Bansal K."/>
            <person name="Kaur A."/>
            <person name="Patil P."/>
            <person name="Sharma S."/>
            <person name="Patil P.B."/>
        </authorList>
    </citation>
    <scope>NUCLEOTIDE SEQUENCE [LARGE SCALE GENOMIC DNA]</scope>
    <source>
        <strain evidence="3 4">DSM 12573</strain>
    </source>
</reference>
<feature type="compositionally biased region" description="Pro residues" evidence="1">
    <location>
        <begin position="511"/>
        <end position="521"/>
    </location>
</feature>
<comment type="caution">
    <text evidence="3">The sequence shown here is derived from an EMBL/GenBank/DDBJ whole genome shotgun (WGS) entry which is preliminary data.</text>
</comment>
<evidence type="ECO:0000313" key="4">
    <source>
        <dbReference type="Proteomes" id="UP000462066"/>
    </source>
</evidence>
<feature type="chain" id="PRO_5030861683" evidence="2">
    <location>
        <begin position="26"/>
        <end position="689"/>
    </location>
</feature>
<keyword evidence="4" id="KW-1185">Reference proteome</keyword>
<gene>
    <name evidence="3" type="ORF">B1992_02465</name>
</gene>
<evidence type="ECO:0000256" key="1">
    <source>
        <dbReference type="SAM" id="MobiDB-lite"/>
    </source>
</evidence>
<evidence type="ECO:0000313" key="3">
    <source>
        <dbReference type="EMBL" id="KAF1687548.1"/>
    </source>
</evidence>